<evidence type="ECO:0000313" key="1">
    <source>
        <dbReference type="EMBL" id="KAH3711778.1"/>
    </source>
</evidence>
<name>A0A9D3Z2Z4_DREPO</name>
<keyword evidence="2" id="KW-1185">Reference proteome</keyword>
<reference evidence="1" key="2">
    <citation type="submission" date="2020-11" db="EMBL/GenBank/DDBJ databases">
        <authorList>
            <person name="McCartney M.A."/>
            <person name="Auch B."/>
            <person name="Kono T."/>
            <person name="Mallez S."/>
            <person name="Becker A."/>
            <person name="Gohl D.M."/>
            <person name="Silverstein K.A.T."/>
            <person name="Koren S."/>
            <person name="Bechman K.B."/>
            <person name="Herman A."/>
            <person name="Abrahante J.E."/>
            <person name="Garbe J."/>
        </authorList>
    </citation>
    <scope>NUCLEOTIDE SEQUENCE</scope>
    <source>
        <strain evidence="1">Duluth1</strain>
        <tissue evidence="1">Whole animal</tissue>
    </source>
</reference>
<sequence>MLAKDTRLALNSSRHNFVASSCVCFFVITKYSFSPIGTHWVVLGKGFVWVVLDKGFVVAISVGNTKHLHFTLDGNRKQFHNQDASLTM</sequence>
<gene>
    <name evidence="1" type="ORF">DPMN_071452</name>
</gene>
<dbReference type="EMBL" id="JAIWYP010000014">
    <property type="protein sequence ID" value="KAH3711778.1"/>
    <property type="molecule type" value="Genomic_DNA"/>
</dbReference>
<organism evidence="1 2">
    <name type="scientific">Dreissena polymorpha</name>
    <name type="common">Zebra mussel</name>
    <name type="synonym">Mytilus polymorpha</name>
    <dbReference type="NCBI Taxonomy" id="45954"/>
    <lineage>
        <taxon>Eukaryota</taxon>
        <taxon>Metazoa</taxon>
        <taxon>Spiralia</taxon>
        <taxon>Lophotrochozoa</taxon>
        <taxon>Mollusca</taxon>
        <taxon>Bivalvia</taxon>
        <taxon>Autobranchia</taxon>
        <taxon>Heteroconchia</taxon>
        <taxon>Euheterodonta</taxon>
        <taxon>Imparidentia</taxon>
        <taxon>Neoheterodontei</taxon>
        <taxon>Myida</taxon>
        <taxon>Dreissenoidea</taxon>
        <taxon>Dreissenidae</taxon>
        <taxon>Dreissena</taxon>
    </lineage>
</organism>
<proteinExistence type="predicted"/>
<protein>
    <submittedName>
        <fullName evidence="1">Uncharacterized protein</fullName>
    </submittedName>
</protein>
<dbReference type="AlphaFoldDB" id="A0A9D3Z2Z4"/>
<evidence type="ECO:0000313" key="2">
    <source>
        <dbReference type="Proteomes" id="UP000828390"/>
    </source>
</evidence>
<accession>A0A9D3Z2Z4</accession>
<reference evidence="1" key="1">
    <citation type="journal article" date="2019" name="bioRxiv">
        <title>The Genome of the Zebra Mussel, Dreissena polymorpha: A Resource for Invasive Species Research.</title>
        <authorList>
            <person name="McCartney M.A."/>
            <person name="Auch B."/>
            <person name="Kono T."/>
            <person name="Mallez S."/>
            <person name="Zhang Y."/>
            <person name="Obille A."/>
            <person name="Becker A."/>
            <person name="Abrahante J.E."/>
            <person name="Garbe J."/>
            <person name="Badalamenti J.P."/>
            <person name="Herman A."/>
            <person name="Mangelson H."/>
            <person name="Liachko I."/>
            <person name="Sullivan S."/>
            <person name="Sone E.D."/>
            <person name="Koren S."/>
            <person name="Silverstein K.A.T."/>
            <person name="Beckman K.B."/>
            <person name="Gohl D.M."/>
        </authorList>
    </citation>
    <scope>NUCLEOTIDE SEQUENCE</scope>
    <source>
        <strain evidence="1">Duluth1</strain>
        <tissue evidence="1">Whole animal</tissue>
    </source>
</reference>
<comment type="caution">
    <text evidence="1">The sequence shown here is derived from an EMBL/GenBank/DDBJ whole genome shotgun (WGS) entry which is preliminary data.</text>
</comment>
<dbReference type="Proteomes" id="UP000828390">
    <property type="component" value="Unassembled WGS sequence"/>
</dbReference>